<evidence type="ECO:0000256" key="5">
    <source>
        <dbReference type="RuleBase" id="RU361155"/>
    </source>
</evidence>
<dbReference type="PANTHER" id="PTHR10605">
    <property type="entry name" value="HEPARAN SULFATE SULFOTRANSFERASE"/>
    <property type="match status" value="1"/>
</dbReference>
<dbReference type="EMBL" id="LMAW01002751">
    <property type="protein sequence ID" value="KQK77486.1"/>
    <property type="molecule type" value="Genomic_DNA"/>
</dbReference>
<dbReference type="GO" id="GO:0019213">
    <property type="term" value="F:deacetylase activity"/>
    <property type="evidence" value="ECO:0007669"/>
    <property type="project" value="TreeGrafter"/>
</dbReference>
<evidence type="ECO:0000313" key="7">
    <source>
        <dbReference type="EMBL" id="KQK77486.1"/>
    </source>
</evidence>
<keyword evidence="1 5" id="KW-0808">Transferase</keyword>
<protein>
    <recommendedName>
        <fullName evidence="5">Sulfotransferase</fullName>
        <ecNumber evidence="5">2.8.2.-</ecNumber>
    </recommendedName>
</protein>
<evidence type="ECO:0000256" key="4">
    <source>
        <dbReference type="PIRSR" id="PIRSR637359-3"/>
    </source>
</evidence>
<evidence type="ECO:0000259" key="6">
    <source>
        <dbReference type="Pfam" id="PF00685"/>
    </source>
</evidence>
<proteinExistence type="inferred from homology"/>
<evidence type="ECO:0000313" key="8">
    <source>
        <dbReference type="Proteomes" id="UP000051836"/>
    </source>
</evidence>
<dbReference type="Gene3D" id="3.40.50.300">
    <property type="entry name" value="P-loop containing nucleotide triphosphate hydrolases"/>
    <property type="match status" value="1"/>
</dbReference>
<dbReference type="Proteomes" id="UP000051836">
    <property type="component" value="Unassembled WGS sequence"/>
</dbReference>
<feature type="disulfide bond" evidence="4">
    <location>
        <begin position="160"/>
        <end position="170"/>
    </location>
</feature>
<dbReference type="AlphaFoldDB" id="A0A0Q3TAI5"/>
<feature type="binding site" evidence="3">
    <location>
        <position position="159"/>
    </location>
    <ligand>
        <name>3'-phosphoadenylyl sulfate</name>
        <dbReference type="ChEBI" id="CHEBI:58339"/>
    </ligand>
</feature>
<feature type="domain" description="Sulfotransferase" evidence="6">
    <location>
        <begin position="35"/>
        <end position="197"/>
    </location>
</feature>
<dbReference type="InterPro" id="IPR037359">
    <property type="entry name" value="NST/OST"/>
</dbReference>
<comment type="caution">
    <text evidence="7">The sequence shown here is derived from an EMBL/GenBank/DDBJ whole genome shotgun (WGS) entry which is preliminary data.</text>
</comment>
<name>A0A0Q3TAI5_AMAAE</name>
<comment type="similarity">
    <text evidence="5">Belongs to the sulfotransferase 1 family.</text>
</comment>
<dbReference type="STRING" id="12930.A0A0Q3TAI5"/>
<keyword evidence="2" id="KW-0325">Glycoprotein</keyword>
<accession>A0A0Q3TAI5</accession>
<organism evidence="7 8">
    <name type="scientific">Amazona aestiva</name>
    <name type="common">Blue-fronted Amazon parrot</name>
    <dbReference type="NCBI Taxonomy" id="12930"/>
    <lineage>
        <taxon>Eukaryota</taxon>
        <taxon>Metazoa</taxon>
        <taxon>Chordata</taxon>
        <taxon>Craniata</taxon>
        <taxon>Vertebrata</taxon>
        <taxon>Euteleostomi</taxon>
        <taxon>Archelosauria</taxon>
        <taxon>Archosauria</taxon>
        <taxon>Dinosauria</taxon>
        <taxon>Saurischia</taxon>
        <taxon>Theropoda</taxon>
        <taxon>Coelurosauria</taxon>
        <taxon>Aves</taxon>
        <taxon>Neognathae</taxon>
        <taxon>Neoaves</taxon>
        <taxon>Telluraves</taxon>
        <taxon>Australaves</taxon>
        <taxon>Psittaciformes</taxon>
        <taxon>Psittacidae</taxon>
        <taxon>Amazona</taxon>
    </lineage>
</organism>
<evidence type="ECO:0000256" key="1">
    <source>
        <dbReference type="ARBA" id="ARBA00022679"/>
    </source>
</evidence>
<dbReference type="Pfam" id="PF00685">
    <property type="entry name" value="Sulfotransfer_1"/>
    <property type="match status" value="1"/>
</dbReference>
<sequence length="226" mass="26324">MEFFPIPSNASTDFMFEKSANYFDTEVVPKRGAALLPRAKIITVLINPADRAYSWYQHQRAHNDPVALNYTFYQVISAKSQAPQELRNLQSRCLLPGWYSTHLERWLTYYPSGQLLIVDGQELRHNPASVMDNIQKFLGVTPLFNYTQALRFDETKGFWCQLLDGGKTKCLGKSKGRKYPDMDSLSRLFLRDFYHEHNIELSKLMNRLGQPLPTWLREELQHSSWS</sequence>
<dbReference type="PANTHER" id="PTHR10605:SF53">
    <property type="entry name" value="BIFUNCTIONAL HEPARAN SULFATE N-DEACETYLASE_N-SULFOTRANSFERASE 2"/>
    <property type="match status" value="1"/>
</dbReference>
<feature type="binding site" evidence="3">
    <location>
        <begin position="175"/>
        <end position="179"/>
    </location>
    <ligand>
        <name>3'-phosphoadenylyl sulfate</name>
        <dbReference type="ChEBI" id="CHEBI:58339"/>
    </ligand>
</feature>
<gene>
    <name evidence="7" type="ORF">AAES_125810</name>
</gene>
<evidence type="ECO:0000256" key="2">
    <source>
        <dbReference type="ARBA" id="ARBA00023180"/>
    </source>
</evidence>
<evidence type="ECO:0000256" key="3">
    <source>
        <dbReference type="PIRSR" id="PIRSR637359-2"/>
    </source>
</evidence>
<dbReference type="SUPFAM" id="SSF52540">
    <property type="entry name" value="P-loop containing nucleoside triphosphate hydrolases"/>
    <property type="match status" value="1"/>
</dbReference>
<dbReference type="EC" id="2.8.2.-" evidence="5"/>
<dbReference type="InterPro" id="IPR000863">
    <property type="entry name" value="Sulfotransferase_dom"/>
</dbReference>
<reference evidence="7 8" key="1">
    <citation type="submission" date="2015-10" db="EMBL/GenBank/DDBJ databases">
        <authorList>
            <person name="Gilbert D.G."/>
        </authorList>
    </citation>
    <scope>NUCLEOTIDE SEQUENCE [LARGE SCALE GENOMIC DNA]</scope>
    <source>
        <strain evidence="7">FVVF132</strain>
    </source>
</reference>
<keyword evidence="8" id="KW-1185">Reference proteome</keyword>
<dbReference type="GO" id="GO:0015016">
    <property type="term" value="F:heparan sulfate N-sulfotransferase activity"/>
    <property type="evidence" value="ECO:0007669"/>
    <property type="project" value="TreeGrafter"/>
</dbReference>
<dbReference type="InterPro" id="IPR027417">
    <property type="entry name" value="P-loop_NTPase"/>
</dbReference>
<keyword evidence="4" id="KW-1015">Disulfide bond</keyword>
<feature type="binding site" evidence="3">
    <location>
        <position position="54"/>
    </location>
    <ligand>
        <name>3'-phosphoadenylyl sulfate</name>
        <dbReference type="ChEBI" id="CHEBI:58339"/>
    </ligand>
</feature>
<dbReference type="GO" id="GO:0005794">
    <property type="term" value="C:Golgi apparatus"/>
    <property type="evidence" value="ECO:0007669"/>
    <property type="project" value="TreeGrafter"/>
</dbReference>
<dbReference type="OrthoDB" id="8958249at2759"/>